<reference evidence="2 3" key="1">
    <citation type="submission" date="2018-02" db="EMBL/GenBank/DDBJ databases">
        <title>The genomes of Aspergillus section Nigri reveals drivers in fungal speciation.</title>
        <authorList>
            <consortium name="DOE Joint Genome Institute"/>
            <person name="Vesth T.C."/>
            <person name="Nybo J."/>
            <person name="Theobald S."/>
            <person name="Brandl J."/>
            <person name="Frisvad J.C."/>
            <person name="Nielsen K.F."/>
            <person name="Lyhne E.K."/>
            <person name="Kogle M.E."/>
            <person name="Kuo A."/>
            <person name="Riley R."/>
            <person name="Clum A."/>
            <person name="Nolan M."/>
            <person name="Lipzen A."/>
            <person name="Salamov A."/>
            <person name="Henrissat B."/>
            <person name="Wiebenga A."/>
            <person name="De vries R.P."/>
            <person name="Grigoriev I.V."/>
            <person name="Mortensen U.H."/>
            <person name="Andersen M.R."/>
            <person name="Baker S.E."/>
        </authorList>
    </citation>
    <scope>NUCLEOTIDE SEQUENCE [LARGE SCALE GENOMIC DNA]</scope>
    <source>
        <strain evidence="2 3">CBS 114.80</strain>
    </source>
</reference>
<feature type="transmembrane region" description="Helical" evidence="1">
    <location>
        <begin position="49"/>
        <end position="70"/>
    </location>
</feature>
<dbReference type="AlphaFoldDB" id="A0A2V5HSC2"/>
<keyword evidence="3" id="KW-1185">Reference proteome</keyword>
<organism evidence="2 3">
    <name type="scientific">Aspergillus indologenus CBS 114.80</name>
    <dbReference type="NCBI Taxonomy" id="1450541"/>
    <lineage>
        <taxon>Eukaryota</taxon>
        <taxon>Fungi</taxon>
        <taxon>Dikarya</taxon>
        <taxon>Ascomycota</taxon>
        <taxon>Pezizomycotina</taxon>
        <taxon>Eurotiomycetes</taxon>
        <taxon>Eurotiomycetidae</taxon>
        <taxon>Eurotiales</taxon>
        <taxon>Aspergillaceae</taxon>
        <taxon>Aspergillus</taxon>
        <taxon>Aspergillus subgen. Circumdati</taxon>
    </lineage>
</organism>
<accession>A0A2V5HSC2</accession>
<name>A0A2V5HSC2_9EURO</name>
<keyword evidence="1" id="KW-1133">Transmembrane helix</keyword>
<feature type="transmembrane region" description="Helical" evidence="1">
    <location>
        <begin position="6"/>
        <end position="21"/>
    </location>
</feature>
<dbReference type="Proteomes" id="UP000248817">
    <property type="component" value="Unassembled WGS sequence"/>
</dbReference>
<dbReference type="EMBL" id="KZ825571">
    <property type="protein sequence ID" value="PYI27388.1"/>
    <property type="molecule type" value="Genomic_DNA"/>
</dbReference>
<protein>
    <submittedName>
        <fullName evidence="2">Uncharacterized protein</fullName>
    </submittedName>
</protein>
<evidence type="ECO:0000313" key="3">
    <source>
        <dbReference type="Proteomes" id="UP000248817"/>
    </source>
</evidence>
<keyword evidence="1" id="KW-0472">Membrane</keyword>
<keyword evidence="1" id="KW-0812">Transmembrane</keyword>
<evidence type="ECO:0000313" key="2">
    <source>
        <dbReference type="EMBL" id="PYI27388.1"/>
    </source>
</evidence>
<evidence type="ECO:0000256" key="1">
    <source>
        <dbReference type="SAM" id="Phobius"/>
    </source>
</evidence>
<proteinExistence type="predicted"/>
<sequence length="127" mass="14537">MEVFVLMVMAMVMVMVLLMERKKERKKDPASFGVVSTFSSILKTCQEKLPIICPSLLLSLPVCVFLFFLFFKVIPFPPLFFFCSSSVFSSSVSLFLHSIPLHQFQFHPVFLLYTTLSPGCARFRLPL</sequence>
<gene>
    <name evidence="2" type="ORF">BP00DRAFT_22993</name>
</gene>